<dbReference type="SUPFAM" id="SSF52172">
    <property type="entry name" value="CheY-like"/>
    <property type="match status" value="1"/>
</dbReference>
<evidence type="ECO:0000313" key="4">
    <source>
        <dbReference type="Proteomes" id="UP001433088"/>
    </source>
</evidence>
<dbReference type="InterPro" id="IPR001789">
    <property type="entry name" value="Sig_transdc_resp-reg_receiver"/>
</dbReference>
<proteinExistence type="predicted"/>
<dbReference type="InterPro" id="IPR011006">
    <property type="entry name" value="CheY-like_superfamily"/>
</dbReference>
<evidence type="ECO:0000259" key="2">
    <source>
        <dbReference type="PROSITE" id="PS50110"/>
    </source>
</evidence>
<dbReference type="InterPro" id="IPR046947">
    <property type="entry name" value="LytR-like"/>
</dbReference>
<dbReference type="SMART" id="SM00448">
    <property type="entry name" value="REC"/>
    <property type="match status" value="1"/>
</dbReference>
<gene>
    <name evidence="3" type="ORF">WMO23_07090</name>
</gene>
<organism evidence="3 4">
    <name type="scientific">Megasphaera intestinihominis</name>
    <dbReference type="NCBI Taxonomy" id="3133159"/>
    <lineage>
        <taxon>Bacteria</taxon>
        <taxon>Bacillati</taxon>
        <taxon>Bacillota</taxon>
        <taxon>Negativicutes</taxon>
        <taxon>Veillonellales</taxon>
        <taxon>Veillonellaceae</taxon>
        <taxon>Megasphaera</taxon>
    </lineage>
</organism>
<dbReference type="InterPro" id="IPR007492">
    <property type="entry name" value="LytTR_DNA-bd_dom"/>
</dbReference>
<dbReference type="Gene3D" id="2.40.50.1020">
    <property type="entry name" value="LytTr DNA-binding domain"/>
    <property type="match status" value="1"/>
</dbReference>
<dbReference type="EMBL" id="JBBMEU010000035">
    <property type="protein sequence ID" value="MEQ2422497.1"/>
    <property type="molecule type" value="Genomic_DNA"/>
</dbReference>
<sequence>MLRIALCDDLQDQLEIMKTAVQTYYQNKASNIEIYAYNNAMNFVDAVEERKDFDIILLDICMPGLLGTDIAREMRKQKSQAEIIFLSTSDEFAVEAFDVRAAHYLTKPFTQKQFDQAMDRVMDTIRQRHSKKIIFRLVGGGIQVEEVNNLLFIESNGHVQQVHTYDGSMLETRQSLSALLQTFESIVPGQFVSPGKGYIVNQSAIHIIKSEYIEVKGHKIPLAKRKYRPVPGRLFQIHFPKRRIKIPKISAFPVPFIFVRKIKVPVKFLYRNGAKI</sequence>
<name>A0ABV1CWH1_9FIRM</name>
<dbReference type="SMART" id="SM00850">
    <property type="entry name" value="LytTR"/>
    <property type="match status" value="1"/>
</dbReference>
<dbReference type="Pfam" id="PF00072">
    <property type="entry name" value="Response_reg"/>
    <property type="match status" value="1"/>
</dbReference>
<protein>
    <submittedName>
        <fullName evidence="3">LytTR family DNA-binding domain-containing protein</fullName>
    </submittedName>
</protein>
<evidence type="ECO:0000256" key="1">
    <source>
        <dbReference type="PROSITE-ProRule" id="PRU00169"/>
    </source>
</evidence>
<evidence type="ECO:0000313" key="3">
    <source>
        <dbReference type="EMBL" id="MEQ2422497.1"/>
    </source>
</evidence>
<accession>A0ABV1CWH1</accession>
<dbReference type="PANTHER" id="PTHR37299">
    <property type="entry name" value="TRANSCRIPTIONAL REGULATOR-RELATED"/>
    <property type="match status" value="1"/>
</dbReference>
<dbReference type="GO" id="GO:0003677">
    <property type="term" value="F:DNA binding"/>
    <property type="evidence" value="ECO:0007669"/>
    <property type="project" value="UniProtKB-KW"/>
</dbReference>
<keyword evidence="3" id="KW-0238">DNA-binding</keyword>
<keyword evidence="1" id="KW-0597">Phosphoprotein</keyword>
<feature type="domain" description="Response regulatory" evidence="2">
    <location>
        <begin position="3"/>
        <end position="122"/>
    </location>
</feature>
<reference evidence="3 4" key="1">
    <citation type="submission" date="2024-03" db="EMBL/GenBank/DDBJ databases">
        <title>Human intestinal bacterial collection.</title>
        <authorList>
            <person name="Pauvert C."/>
            <person name="Hitch T.C.A."/>
            <person name="Clavel T."/>
        </authorList>
    </citation>
    <scope>NUCLEOTIDE SEQUENCE [LARGE SCALE GENOMIC DNA]</scope>
    <source>
        <strain evidence="3 4">CLA-AA-H81</strain>
    </source>
</reference>
<dbReference type="PROSITE" id="PS50110">
    <property type="entry name" value="RESPONSE_REGULATORY"/>
    <property type="match status" value="1"/>
</dbReference>
<dbReference type="RefSeq" id="WP_349173645.1">
    <property type="nucleotide sequence ID" value="NZ_JBBMEU010000035.1"/>
</dbReference>
<comment type="caution">
    <text evidence="3">The sequence shown here is derived from an EMBL/GenBank/DDBJ whole genome shotgun (WGS) entry which is preliminary data.</text>
</comment>
<dbReference type="Gene3D" id="3.40.50.2300">
    <property type="match status" value="1"/>
</dbReference>
<dbReference type="PANTHER" id="PTHR37299:SF1">
    <property type="entry name" value="STAGE 0 SPORULATION PROTEIN A HOMOLOG"/>
    <property type="match status" value="1"/>
</dbReference>
<dbReference type="Proteomes" id="UP001433088">
    <property type="component" value="Unassembled WGS sequence"/>
</dbReference>
<keyword evidence="4" id="KW-1185">Reference proteome</keyword>
<dbReference type="Pfam" id="PF04397">
    <property type="entry name" value="LytTR"/>
    <property type="match status" value="1"/>
</dbReference>
<feature type="modified residue" description="4-aspartylphosphate" evidence="1">
    <location>
        <position position="59"/>
    </location>
</feature>